<sequence length="849" mass="95423">MECESVRTLPPAKDLSSSVLSYLDDKFRSNENLSEAPTLVSELRTRCSDLDRTLTDLNRSLGESLVAYASFSDRFDAVFDDISANLIRLGSSTCSPSSLSDGGGEGNGKAEQILGEELPALAKEVARVETVRIYAGWPCGLLCITYGNKEMLLFIVEGSGMQFVKRGSQNRVEAKGETALKLDTLVGDIEDAVSSIMNKNLRKHSSTQKSGDMRLLAIKTLKLTEEVLTSVTKTRPKWACLVSAVDHRVDRALAILRPQAIADHRALLASLGWPPPLSTLTSSNPDTMKPAEVPNPLFTMQGDLKHQYCENFLALCRLQELQRQRKSRQLEGYNREVALRQPLWAIEELVNPISLASQLHFSKWIDKPEFIFALVYKITKEYVDSMDELLQPLVDEAMLSGYSCREEWISAMVTSLSTYLAKEIFPVYVGQLDEESATGIQSQARISWLHLVDLMISFDKRVRSLVENSGILLSFQEDGNLQKISSLSVFCDRPDWLDLWAEIELSDALDKLKPEMDDERNWRKKVQGAVLSSVPEDFKSPAVSGAFLRHLSAMIDRCRSLPSISLRSKFLRLGGAPITRKFLDCIFLRCQEAEGLTALTDDDAIIKVANSINAAHYFESVIKEWCEDVFFLEMELNQGDQLGISVSEYSSREEPIKGSEGGIFDEEIGKLEEFRAEWVEKISVVILRGFDAQSRDYMKNRRQWQEKGEEGWTVSKSLVGALDYLQGKVSVVEGSLNRIDFVGVWRSLAAGVDRLFFHSILMSNGKFYDGGVERFDSDLQVLFGVFGAWCLRPEGFFPKASEGLKLLKMSEKQLQDSLARGEKWMKDNGIRHLSVTETEKIVRSRVFRS</sequence>
<dbReference type="Pfam" id="PF04437">
    <property type="entry name" value="RINT1_TIP1"/>
    <property type="match status" value="1"/>
</dbReference>
<dbReference type="GO" id="GO:0070939">
    <property type="term" value="C:Dsl1/NZR complex"/>
    <property type="evidence" value="ECO:0007669"/>
    <property type="project" value="InterPro"/>
</dbReference>
<dbReference type="Gene3D" id="1.20.58.670">
    <property type="entry name" value="Dsl1p vesicle tethering complex, Tip20p subunit, domain D"/>
    <property type="match status" value="1"/>
</dbReference>
<gene>
    <name evidence="1" type="ORF">FSB_LOCUS34285</name>
</gene>
<dbReference type="EMBL" id="OIVN01002779">
    <property type="protein sequence ID" value="SPD06403.1"/>
    <property type="molecule type" value="Genomic_DNA"/>
</dbReference>
<reference evidence="1" key="1">
    <citation type="submission" date="2018-02" db="EMBL/GenBank/DDBJ databases">
        <authorList>
            <person name="Cohen D.B."/>
            <person name="Kent A.D."/>
        </authorList>
    </citation>
    <scope>NUCLEOTIDE SEQUENCE</scope>
</reference>
<name>A0A2N9H3R8_FAGSY</name>
<evidence type="ECO:0008006" key="2">
    <source>
        <dbReference type="Google" id="ProtNLM"/>
    </source>
</evidence>
<dbReference type="InterPro" id="IPR042044">
    <property type="entry name" value="EXOC6PINT-1/Sec15/Tip20_C_dom2"/>
</dbReference>
<dbReference type="PANTHER" id="PTHR13520:SF1">
    <property type="entry name" value="RINT1-LIKE PROTEIN MAG2"/>
    <property type="match status" value="1"/>
</dbReference>
<organism evidence="1">
    <name type="scientific">Fagus sylvatica</name>
    <name type="common">Beechnut</name>
    <dbReference type="NCBI Taxonomy" id="28930"/>
    <lineage>
        <taxon>Eukaryota</taxon>
        <taxon>Viridiplantae</taxon>
        <taxon>Streptophyta</taxon>
        <taxon>Embryophyta</taxon>
        <taxon>Tracheophyta</taxon>
        <taxon>Spermatophyta</taxon>
        <taxon>Magnoliopsida</taxon>
        <taxon>eudicotyledons</taxon>
        <taxon>Gunneridae</taxon>
        <taxon>Pentapetalae</taxon>
        <taxon>rosids</taxon>
        <taxon>fabids</taxon>
        <taxon>Fagales</taxon>
        <taxon>Fagaceae</taxon>
        <taxon>Fagus</taxon>
    </lineage>
</organism>
<dbReference type="PROSITE" id="PS51386">
    <property type="entry name" value="RINT1_TIP20"/>
    <property type="match status" value="1"/>
</dbReference>
<dbReference type="AlphaFoldDB" id="A0A2N9H3R8"/>
<dbReference type="PANTHER" id="PTHR13520">
    <property type="entry name" value="RAD50-INTERACTING PROTEIN 1 RINT-1"/>
    <property type="match status" value="1"/>
</dbReference>
<accession>A0A2N9H3R8</accession>
<protein>
    <recommendedName>
        <fullName evidence="2">RINT1-like protein MAG2</fullName>
    </recommendedName>
</protein>
<dbReference type="InterPro" id="IPR007528">
    <property type="entry name" value="RINT1_Tip20"/>
</dbReference>
<dbReference type="GO" id="GO:0060628">
    <property type="term" value="P:regulation of ER to Golgi vesicle-mediated transport"/>
    <property type="evidence" value="ECO:0007669"/>
    <property type="project" value="TreeGrafter"/>
</dbReference>
<dbReference type="GO" id="GO:0006888">
    <property type="term" value="P:endoplasmic reticulum to Golgi vesicle-mediated transport"/>
    <property type="evidence" value="ECO:0007669"/>
    <property type="project" value="InterPro"/>
</dbReference>
<proteinExistence type="predicted"/>
<dbReference type="GO" id="GO:0006890">
    <property type="term" value="P:retrograde vesicle-mediated transport, Golgi to endoplasmic reticulum"/>
    <property type="evidence" value="ECO:0007669"/>
    <property type="project" value="InterPro"/>
</dbReference>
<evidence type="ECO:0000313" key="1">
    <source>
        <dbReference type="EMBL" id="SPD06403.1"/>
    </source>
</evidence>